<proteinExistence type="predicted"/>
<reference evidence="2 3" key="1">
    <citation type="journal article" date="2016" name="Genome Announc.">
        <title>Draft Genome Sequences of Five Rapidly Growing Mycobacterium Species, M. thermoresistibile, M. fortuitum subsp. acetamidolyticum, M. canariasense, M. brisbanense, and M. novocastrense.</title>
        <authorList>
            <person name="Katahira K."/>
            <person name="Ogura Y."/>
            <person name="Gotoh Y."/>
            <person name="Hayashi T."/>
        </authorList>
    </citation>
    <scope>NUCLEOTIDE SEQUENCE [LARGE SCALE GENOMIC DNA]</scope>
    <source>
        <strain evidence="2 3">JCM6368</strain>
    </source>
</reference>
<feature type="region of interest" description="Disordered" evidence="1">
    <location>
        <begin position="106"/>
        <end position="126"/>
    </location>
</feature>
<feature type="region of interest" description="Disordered" evidence="1">
    <location>
        <begin position="64"/>
        <end position="85"/>
    </location>
</feature>
<dbReference type="Proteomes" id="UP000069705">
    <property type="component" value="Unassembled WGS sequence"/>
</dbReference>
<comment type="caution">
    <text evidence="2">The sequence shown here is derived from an EMBL/GenBank/DDBJ whole genome shotgun (WGS) entry which is preliminary data.</text>
</comment>
<evidence type="ECO:0000313" key="2">
    <source>
        <dbReference type="EMBL" id="GAT04910.1"/>
    </source>
</evidence>
<sequence>MTRADRVSHFGTRGVPKRDTVTVCDLRFHILCQPGQIALSVYVTWARPKTGHTSNLAERACGSVGDRSAALREPPDGLTDDDNDGVRATARRAGSDQLTNVIFGTQPTGQRDHLRKSPNPLRPCGREASARCRRHLIGYGTRDWNPARRLAFRYRLASGVGW</sequence>
<reference evidence="3" key="2">
    <citation type="submission" date="2016-02" db="EMBL/GenBank/DDBJ databases">
        <title>Draft genome sequence of five rapidly growing Mycobacterium species.</title>
        <authorList>
            <person name="Katahira K."/>
            <person name="Gotou Y."/>
            <person name="Iida K."/>
            <person name="Ogura Y."/>
            <person name="Hayashi T."/>
        </authorList>
    </citation>
    <scope>NUCLEOTIDE SEQUENCE [LARGE SCALE GENOMIC DNA]</scope>
    <source>
        <strain evidence="3">JCM6368</strain>
    </source>
</reference>
<name>A0A100WUY9_MYCFO</name>
<dbReference type="EMBL" id="BCSZ01000051">
    <property type="protein sequence ID" value="GAT04910.1"/>
    <property type="molecule type" value="Genomic_DNA"/>
</dbReference>
<accession>A0A100WUY9</accession>
<dbReference type="AlphaFoldDB" id="A0A100WUY9"/>
<evidence type="ECO:0000256" key="1">
    <source>
        <dbReference type="SAM" id="MobiDB-lite"/>
    </source>
</evidence>
<organism evidence="2 3">
    <name type="scientific">Mycolicibacterium fortuitum subsp. acetamidolyticum</name>
    <dbReference type="NCBI Taxonomy" id="144550"/>
    <lineage>
        <taxon>Bacteria</taxon>
        <taxon>Bacillati</taxon>
        <taxon>Actinomycetota</taxon>
        <taxon>Actinomycetes</taxon>
        <taxon>Mycobacteriales</taxon>
        <taxon>Mycobacteriaceae</taxon>
        <taxon>Mycolicibacterium</taxon>
    </lineage>
</organism>
<protein>
    <submittedName>
        <fullName evidence="2">GGDEF family protein</fullName>
    </submittedName>
</protein>
<gene>
    <name evidence="2" type="ORF">RMCFA_5021</name>
</gene>
<evidence type="ECO:0000313" key="3">
    <source>
        <dbReference type="Proteomes" id="UP000069705"/>
    </source>
</evidence>